<dbReference type="Proteomes" id="UP000006514">
    <property type="component" value="Unassembled WGS sequence"/>
</dbReference>
<name>J0WMY4_AURST</name>
<proteinExistence type="predicted"/>
<dbReference type="KEGG" id="adl:AURDEDRAFT_189049"/>
<feature type="region of interest" description="Disordered" evidence="1">
    <location>
        <begin position="198"/>
        <end position="217"/>
    </location>
</feature>
<dbReference type="AlphaFoldDB" id="J0WMY4"/>
<reference evidence="3" key="1">
    <citation type="journal article" date="2012" name="Science">
        <title>The Paleozoic origin of enzymatic lignin decomposition reconstructed from 31 fungal genomes.</title>
        <authorList>
            <person name="Floudas D."/>
            <person name="Binder M."/>
            <person name="Riley R."/>
            <person name="Barry K."/>
            <person name="Blanchette R.A."/>
            <person name="Henrissat B."/>
            <person name="Martinez A.T."/>
            <person name="Otillar R."/>
            <person name="Spatafora J.W."/>
            <person name="Yadav J.S."/>
            <person name="Aerts A."/>
            <person name="Benoit I."/>
            <person name="Boyd A."/>
            <person name="Carlson A."/>
            <person name="Copeland A."/>
            <person name="Coutinho P.M."/>
            <person name="de Vries R.P."/>
            <person name="Ferreira P."/>
            <person name="Findley K."/>
            <person name="Foster B."/>
            <person name="Gaskell J."/>
            <person name="Glotzer D."/>
            <person name="Gorecki P."/>
            <person name="Heitman J."/>
            <person name="Hesse C."/>
            <person name="Hori C."/>
            <person name="Igarashi K."/>
            <person name="Jurgens J.A."/>
            <person name="Kallen N."/>
            <person name="Kersten P."/>
            <person name="Kohler A."/>
            <person name="Kuees U."/>
            <person name="Kumar T.K.A."/>
            <person name="Kuo A."/>
            <person name="LaButti K."/>
            <person name="Larrondo L.F."/>
            <person name="Lindquist E."/>
            <person name="Ling A."/>
            <person name="Lombard V."/>
            <person name="Lucas S."/>
            <person name="Lundell T."/>
            <person name="Martin R."/>
            <person name="McLaughlin D.J."/>
            <person name="Morgenstern I."/>
            <person name="Morin E."/>
            <person name="Murat C."/>
            <person name="Nagy L.G."/>
            <person name="Nolan M."/>
            <person name="Ohm R.A."/>
            <person name="Patyshakuliyeva A."/>
            <person name="Rokas A."/>
            <person name="Ruiz-Duenas F.J."/>
            <person name="Sabat G."/>
            <person name="Salamov A."/>
            <person name="Samejima M."/>
            <person name="Schmutz J."/>
            <person name="Slot J.C."/>
            <person name="St John F."/>
            <person name="Stenlid J."/>
            <person name="Sun H."/>
            <person name="Sun S."/>
            <person name="Syed K."/>
            <person name="Tsang A."/>
            <person name="Wiebenga A."/>
            <person name="Young D."/>
            <person name="Pisabarro A."/>
            <person name="Eastwood D.C."/>
            <person name="Martin F."/>
            <person name="Cullen D."/>
            <person name="Grigoriev I.V."/>
            <person name="Hibbett D.S."/>
        </authorList>
    </citation>
    <scope>NUCLEOTIDE SEQUENCE [LARGE SCALE GENOMIC DNA]</scope>
    <source>
        <strain evidence="3">TFB10046</strain>
    </source>
</reference>
<feature type="region of interest" description="Disordered" evidence="1">
    <location>
        <begin position="399"/>
        <end position="421"/>
    </location>
</feature>
<keyword evidence="3" id="KW-1185">Reference proteome</keyword>
<accession>J0WMY4</accession>
<dbReference type="InParanoid" id="J0WMY4"/>
<evidence type="ECO:0000313" key="2">
    <source>
        <dbReference type="EMBL" id="EJD33720.1"/>
    </source>
</evidence>
<sequence>MLAAFDRAQPPLRTVEDRFCRLLATAAPLITLLPVPLAQLPFAFAFNTPLALPLPLIARRTDGRSTYDEKARQAWLFSPLDGAPTRRRRLWCRCTLQLLSGAQQCCAMQTPSQRTDNAQEPLLIHDASGLGPEVQHQGLQVLPTDPNIALPFNGEPDRQVLAGASPRSATAPMARPIDRHTQGESMCAQAHDFDAAFGRRHPCPDSGTDRLAPAKRRVAQVSHAVSITSISAAHQARMGDEGTPPGPASMPFMVIHATDPCFVSQARCCITSSMVRISRFSREPRTPRTTSRLHAEPINVATASDDALERVRAHWLALASAQPTLSRSVPATDGPTIDVALCRDEPPSSRRTRSSSSPVAAVVAAVMADIGNGVSIRRGDRCHMQPLRPALVTFRNDASDSFSLRGPPSPSLPAPPRVPNGACEVREATRTRIRRPARGRPRAESRVWEEHYHRMYHINCSISCN</sequence>
<feature type="compositionally biased region" description="Pro residues" evidence="1">
    <location>
        <begin position="407"/>
        <end position="418"/>
    </location>
</feature>
<protein>
    <submittedName>
        <fullName evidence="2">Uncharacterized protein</fullName>
    </submittedName>
</protein>
<evidence type="ECO:0000313" key="3">
    <source>
        <dbReference type="Proteomes" id="UP000006514"/>
    </source>
</evidence>
<organism evidence="2 3">
    <name type="scientific">Auricularia subglabra (strain TFB-10046 / SS5)</name>
    <name type="common">White-rot fungus</name>
    <name type="synonym">Auricularia delicata (strain TFB10046)</name>
    <dbReference type="NCBI Taxonomy" id="717982"/>
    <lineage>
        <taxon>Eukaryota</taxon>
        <taxon>Fungi</taxon>
        <taxon>Dikarya</taxon>
        <taxon>Basidiomycota</taxon>
        <taxon>Agaricomycotina</taxon>
        <taxon>Agaricomycetes</taxon>
        <taxon>Auriculariales</taxon>
        <taxon>Auriculariaceae</taxon>
        <taxon>Auricularia</taxon>
    </lineage>
</organism>
<gene>
    <name evidence="2" type="ORF">AURDEDRAFT_189049</name>
</gene>
<evidence type="ECO:0000256" key="1">
    <source>
        <dbReference type="SAM" id="MobiDB-lite"/>
    </source>
</evidence>
<dbReference type="EMBL" id="JH688106">
    <property type="protein sequence ID" value="EJD33720.1"/>
    <property type="molecule type" value="Genomic_DNA"/>
</dbReference>